<evidence type="ECO:0000313" key="1">
    <source>
        <dbReference type="EMBL" id="MED6133266.1"/>
    </source>
</evidence>
<keyword evidence="2" id="KW-1185">Reference proteome</keyword>
<comment type="caution">
    <text evidence="1">The sequence shown here is derived from an EMBL/GenBank/DDBJ whole genome shotgun (WGS) entry which is preliminary data.</text>
</comment>
<accession>A0ABU6SA41</accession>
<evidence type="ECO:0000313" key="2">
    <source>
        <dbReference type="Proteomes" id="UP001341840"/>
    </source>
</evidence>
<dbReference type="EMBL" id="JASCZI010060517">
    <property type="protein sequence ID" value="MED6133266.1"/>
    <property type="molecule type" value="Genomic_DNA"/>
</dbReference>
<sequence length="66" mass="7389">MLSWNVSLSIAKDLFHRCSRNSGSSESAASRSGERPWKLVRGQSSKILDATYKVLNYLTHQFSTQG</sequence>
<gene>
    <name evidence="1" type="ORF">PIB30_026851</name>
</gene>
<proteinExistence type="predicted"/>
<dbReference type="Proteomes" id="UP001341840">
    <property type="component" value="Unassembled WGS sequence"/>
</dbReference>
<protein>
    <submittedName>
        <fullName evidence="1">Uncharacterized protein</fullName>
    </submittedName>
</protein>
<reference evidence="1 2" key="1">
    <citation type="journal article" date="2023" name="Plants (Basel)">
        <title>Bridging the Gap: Combining Genomics and Transcriptomics Approaches to Understand Stylosanthes scabra, an Orphan Legume from the Brazilian Caatinga.</title>
        <authorList>
            <person name="Ferreira-Neto J.R.C."/>
            <person name="da Silva M.D."/>
            <person name="Binneck E."/>
            <person name="de Melo N.F."/>
            <person name="da Silva R.H."/>
            <person name="de Melo A.L.T.M."/>
            <person name="Pandolfi V."/>
            <person name="Bustamante F.O."/>
            <person name="Brasileiro-Vidal A.C."/>
            <person name="Benko-Iseppon A.M."/>
        </authorList>
    </citation>
    <scope>NUCLEOTIDE SEQUENCE [LARGE SCALE GENOMIC DNA]</scope>
    <source>
        <tissue evidence="1">Leaves</tissue>
    </source>
</reference>
<name>A0ABU6SA41_9FABA</name>
<organism evidence="1 2">
    <name type="scientific">Stylosanthes scabra</name>
    <dbReference type="NCBI Taxonomy" id="79078"/>
    <lineage>
        <taxon>Eukaryota</taxon>
        <taxon>Viridiplantae</taxon>
        <taxon>Streptophyta</taxon>
        <taxon>Embryophyta</taxon>
        <taxon>Tracheophyta</taxon>
        <taxon>Spermatophyta</taxon>
        <taxon>Magnoliopsida</taxon>
        <taxon>eudicotyledons</taxon>
        <taxon>Gunneridae</taxon>
        <taxon>Pentapetalae</taxon>
        <taxon>rosids</taxon>
        <taxon>fabids</taxon>
        <taxon>Fabales</taxon>
        <taxon>Fabaceae</taxon>
        <taxon>Papilionoideae</taxon>
        <taxon>50 kb inversion clade</taxon>
        <taxon>dalbergioids sensu lato</taxon>
        <taxon>Dalbergieae</taxon>
        <taxon>Pterocarpus clade</taxon>
        <taxon>Stylosanthes</taxon>
    </lineage>
</organism>